<name>S8A967_DACHA</name>
<keyword evidence="2" id="KW-0808">Transferase</keyword>
<feature type="compositionally biased region" description="Acidic residues" evidence="4">
    <location>
        <begin position="185"/>
        <end position="197"/>
    </location>
</feature>
<evidence type="ECO:0000313" key="6">
    <source>
        <dbReference type="EMBL" id="EPS37656.1"/>
    </source>
</evidence>
<dbReference type="InterPro" id="IPR036464">
    <property type="entry name" value="Rubisco_LSMT_subst-bd_sf"/>
</dbReference>
<evidence type="ECO:0000256" key="3">
    <source>
        <dbReference type="ARBA" id="ARBA00022691"/>
    </source>
</evidence>
<dbReference type="PANTHER" id="PTHR13271">
    <property type="entry name" value="UNCHARACTERIZED PUTATIVE METHYLTRANSFERASE"/>
    <property type="match status" value="1"/>
</dbReference>
<dbReference type="SUPFAM" id="SSF81822">
    <property type="entry name" value="RuBisCo LSMT C-terminal, substrate-binding domain"/>
    <property type="match status" value="1"/>
</dbReference>
<dbReference type="STRING" id="1284197.S8A967"/>
<dbReference type="InterPro" id="IPR050600">
    <property type="entry name" value="SETD3_SETD6_MTase"/>
</dbReference>
<organism evidence="6 7">
    <name type="scientific">Dactylellina haptotyla (strain CBS 200.50)</name>
    <name type="common">Nematode-trapping fungus</name>
    <name type="synonym">Monacrosporium haptotylum</name>
    <dbReference type="NCBI Taxonomy" id="1284197"/>
    <lineage>
        <taxon>Eukaryota</taxon>
        <taxon>Fungi</taxon>
        <taxon>Dikarya</taxon>
        <taxon>Ascomycota</taxon>
        <taxon>Pezizomycotina</taxon>
        <taxon>Orbiliomycetes</taxon>
        <taxon>Orbiliales</taxon>
        <taxon>Orbiliaceae</taxon>
        <taxon>Dactylellina</taxon>
    </lineage>
</organism>
<dbReference type="AlphaFoldDB" id="S8A967"/>
<keyword evidence="3" id="KW-0949">S-adenosyl-L-methionine</keyword>
<dbReference type="InterPro" id="IPR001214">
    <property type="entry name" value="SET_dom"/>
</dbReference>
<accession>S8A967</accession>
<reference evidence="6 7" key="1">
    <citation type="journal article" date="2013" name="PLoS Genet.">
        <title>Genomic mechanisms accounting for the adaptation to parasitism in nematode-trapping fungi.</title>
        <authorList>
            <person name="Meerupati T."/>
            <person name="Andersson K.M."/>
            <person name="Friman E."/>
            <person name="Kumar D."/>
            <person name="Tunlid A."/>
            <person name="Ahren D."/>
        </authorList>
    </citation>
    <scope>NUCLEOTIDE SEQUENCE [LARGE SCALE GENOMIC DNA]</scope>
    <source>
        <strain evidence="6 7">CBS 200.50</strain>
    </source>
</reference>
<dbReference type="Gene3D" id="3.90.1410.10">
    <property type="entry name" value="set domain protein methyltransferase, domain 1"/>
    <property type="match status" value="1"/>
</dbReference>
<proteinExistence type="predicted"/>
<feature type="domain" description="SET" evidence="5">
    <location>
        <begin position="19"/>
        <end position="250"/>
    </location>
</feature>
<dbReference type="HOGENOM" id="CLU_017135_0_0_1"/>
<protein>
    <recommendedName>
        <fullName evidence="5">SET domain-containing protein</fullName>
    </recommendedName>
</protein>
<dbReference type="Gene3D" id="3.90.1420.10">
    <property type="entry name" value="Rubisco LSMT, substrate-binding domain"/>
    <property type="match status" value="1"/>
</dbReference>
<dbReference type="GO" id="GO:0032259">
    <property type="term" value="P:methylation"/>
    <property type="evidence" value="ECO:0007669"/>
    <property type="project" value="UniProtKB-KW"/>
</dbReference>
<reference evidence="7" key="2">
    <citation type="submission" date="2013-04" db="EMBL/GenBank/DDBJ databases">
        <title>Genomic mechanisms accounting for the adaptation to parasitism in nematode-trapping fungi.</title>
        <authorList>
            <person name="Ahren D.G."/>
        </authorList>
    </citation>
    <scope>NUCLEOTIDE SEQUENCE [LARGE SCALE GENOMIC DNA]</scope>
    <source>
        <strain evidence="7">CBS 200.50</strain>
    </source>
</reference>
<dbReference type="EMBL" id="AQGS01000616">
    <property type="protein sequence ID" value="EPS37656.1"/>
    <property type="molecule type" value="Genomic_DNA"/>
</dbReference>
<comment type="caution">
    <text evidence="6">The sequence shown here is derived from an EMBL/GenBank/DDBJ whole genome shotgun (WGS) entry which is preliminary data.</text>
</comment>
<keyword evidence="7" id="KW-1185">Reference proteome</keyword>
<dbReference type="SUPFAM" id="SSF82199">
    <property type="entry name" value="SET domain"/>
    <property type="match status" value="1"/>
</dbReference>
<dbReference type="GO" id="GO:0005634">
    <property type="term" value="C:nucleus"/>
    <property type="evidence" value="ECO:0007669"/>
    <property type="project" value="TreeGrafter"/>
</dbReference>
<dbReference type="InterPro" id="IPR015353">
    <property type="entry name" value="Rubisco_LSMT_subst-bd"/>
</dbReference>
<dbReference type="Pfam" id="PF09273">
    <property type="entry name" value="Rubis-subs-bind"/>
    <property type="match status" value="1"/>
</dbReference>
<keyword evidence="1" id="KW-0489">Methyltransferase</keyword>
<feature type="region of interest" description="Disordered" evidence="4">
    <location>
        <begin position="177"/>
        <end position="197"/>
    </location>
</feature>
<dbReference type="PROSITE" id="PS50280">
    <property type="entry name" value="SET"/>
    <property type="match status" value="1"/>
</dbReference>
<sequence length="433" mass="48613">MSESAIVEWFSRNGAQVHPSIRISQSESGEYVLTSVDVIPESTTIISIPSSSILSTANSPFLQRAPAIAEKAQWPALIMTIIWEASQPDSKWRAYLDTLPKEFDTLMYWNADELKDLEGSAVVNKIGKEEAEMWYATDFSDFRDKHREVFEGVDTSLEAFHRVGSWVTAFSADLAKPVDESNPRDEDDMEDDDDNEYDSLDSFKAMVPFSNLIPSDCDEANCEFSPSESAISFVAIKDIPANTALYVDPGPLPRSDLLRRVGSYPQSSAQHDVIEIDSTLIISVAGSALLESVRDERIEKLVDEDILEDSYDIEADGSIPSEILIVIQAFMADDQTFQSYVEQEKFPKAKKDPRTGNIILEVIAKRREMYTTTVEEDIALLRSGAELSKRKRMAVEVRAGEKEILRRMENTVRSWGVEIAEGSGGRDRKRLKR</sequence>
<evidence type="ECO:0000256" key="2">
    <source>
        <dbReference type="ARBA" id="ARBA00022679"/>
    </source>
</evidence>
<evidence type="ECO:0000313" key="7">
    <source>
        <dbReference type="Proteomes" id="UP000015100"/>
    </source>
</evidence>
<evidence type="ECO:0000256" key="1">
    <source>
        <dbReference type="ARBA" id="ARBA00022603"/>
    </source>
</evidence>
<dbReference type="eggNOG" id="KOG1338">
    <property type="taxonomic scope" value="Eukaryota"/>
</dbReference>
<dbReference type="OrthoDB" id="341421at2759"/>
<dbReference type="InterPro" id="IPR046341">
    <property type="entry name" value="SET_dom_sf"/>
</dbReference>
<dbReference type="OMA" id="RVDWWLE"/>
<evidence type="ECO:0000259" key="5">
    <source>
        <dbReference type="PROSITE" id="PS50280"/>
    </source>
</evidence>
<dbReference type="GO" id="GO:0016279">
    <property type="term" value="F:protein-lysine N-methyltransferase activity"/>
    <property type="evidence" value="ECO:0007669"/>
    <property type="project" value="TreeGrafter"/>
</dbReference>
<dbReference type="PANTHER" id="PTHR13271:SF34">
    <property type="entry name" value="N-LYSINE METHYLTRANSFERASE SETD6"/>
    <property type="match status" value="1"/>
</dbReference>
<dbReference type="Proteomes" id="UP000015100">
    <property type="component" value="Unassembled WGS sequence"/>
</dbReference>
<evidence type="ECO:0000256" key="4">
    <source>
        <dbReference type="SAM" id="MobiDB-lite"/>
    </source>
</evidence>
<gene>
    <name evidence="6" type="ORF">H072_8656</name>
</gene>